<keyword evidence="5" id="KW-0532">Neurotransmitter transport</keyword>
<evidence type="ECO:0000256" key="8">
    <source>
        <dbReference type="SAM" id="Phobius"/>
    </source>
</evidence>
<feature type="transmembrane region" description="Helical" evidence="8">
    <location>
        <begin position="107"/>
        <end position="127"/>
    </location>
</feature>
<feature type="transmembrane region" description="Helical" evidence="8">
    <location>
        <begin position="134"/>
        <end position="156"/>
    </location>
</feature>
<feature type="transmembrane region" description="Helical" evidence="8">
    <location>
        <begin position="76"/>
        <end position="95"/>
    </location>
</feature>
<comment type="similarity">
    <text evidence="2">Belongs to the major facilitator superfamily. Vesicular transporter family.</text>
</comment>
<dbReference type="InterPro" id="IPR020846">
    <property type="entry name" value="MFS_dom"/>
</dbReference>
<dbReference type="InterPro" id="IPR001958">
    <property type="entry name" value="Tet-R_TetA/multi-R_MdtG-like"/>
</dbReference>
<evidence type="ECO:0000256" key="7">
    <source>
        <dbReference type="ARBA" id="ARBA00023136"/>
    </source>
</evidence>
<organism evidence="10 11">
    <name type="scientific">Meganyctiphanes norvegica</name>
    <name type="common">Northern krill</name>
    <name type="synonym">Thysanopoda norvegica</name>
    <dbReference type="NCBI Taxonomy" id="48144"/>
    <lineage>
        <taxon>Eukaryota</taxon>
        <taxon>Metazoa</taxon>
        <taxon>Ecdysozoa</taxon>
        <taxon>Arthropoda</taxon>
        <taxon>Crustacea</taxon>
        <taxon>Multicrustacea</taxon>
        <taxon>Malacostraca</taxon>
        <taxon>Eumalacostraca</taxon>
        <taxon>Eucarida</taxon>
        <taxon>Euphausiacea</taxon>
        <taxon>Euphausiidae</taxon>
        <taxon>Meganyctiphanes</taxon>
    </lineage>
</organism>
<feature type="transmembrane region" description="Helical" evidence="8">
    <location>
        <begin position="204"/>
        <end position="237"/>
    </location>
</feature>
<keyword evidence="3" id="KW-0813">Transport</keyword>
<sequence length="463" mass="50004">MSELSTQQWTILVVMYGSLICVFSSVALLPPFYPPLAQQKGVPPIEFGFVIGIAKLTMAIASPVIGNVVNKIEPKFLYSFGLLMVGGGYIVMSFIEVSSTFLPTSFIAQIIAGLGTACITNVSAALANKSFPEAIGSVFAGIEISIGIGYVIGPLFGGILYELGGFNLPFALFGCTVLIMSLAATLFLPTLIGNSISETQVSSFKVLCIPGISLFLFCLLCVCIAFGFFMVTCVIHLQIFELTHIEVSLMFVLNSLMVCCSATFSGWLCDHKFTPQSVTLVGTVFMMMSFLLIGPAPFLPIPYTLPLAVIACILFGIGKGSQMVSTFSGVCQEAIRAGFPNNMAIHGIVSGLWNCCFSLGCFFGYIGGGALLQWVGFEWGSMCILGLETLSFFLLTIFICANPHRAKSNNEDETDPLYCKEEENRQIFEVREGNNVFSDTFDSNPKGRRYSYGATQVIATIPE</sequence>
<keyword evidence="6 8" id="KW-1133">Transmembrane helix</keyword>
<evidence type="ECO:0000256" key="5">
    <source>
        <dbReference type="ARBA" id="ARBA00022775"/>
    </source>
</evidence>
<feature type="transmembrane region" description="Helical" evidence="8">
    <location>
        <begin position="343"/>
        <end position="367"/>
    </location>
</feature>
<comment type="caution">
    <text evidence="10">The sequence shown here is derived from an EMBL/GenBank/DDBJ whole genome shotgun (WGS) entry which is preliminary data.</text>
</comment>
<reference evidence="10 11" key="1">
    <citation type="submission" date="2024-05" db="EMBL/GenBank/DDBJ databases">
        <authorList>
            <person name="Wallberg A."/>
        </authorList>
    </citation>
    <scope>NUCLEOTIDE SEQUENCE [LARGE SCALE GENOMIC DNA]</scope>
</reference>
<dbReference type="PANTHER" id="PTHR23506:SF26">
    <property type="entry name" value="MFS-TYPE TRANSPORTER SLC18B1"/>
    <property type="match status" value="1"/>
</dbReference>
<name>A0AAV2Q9F8_MEGNR</name>
<accession>A0AAV2Q9F8</accession>
<feature type="transmembrane region" description="Helical" evidence="8">
    <location>
        <begin position="307"/>
        <end position="331"/>
    </location>
</feature>
<keyword evidence="4 8" id="KW-0812">Transmembrane</keyword>
<keyword evidence="11" id="KW-1185">Reference proteome</keyword>
<feature type="transmembrane region" description="Helical" evidence="8">
    <location>
        <begin position="249"/>
        <end position="268"/>
    </location>
</feature>
<dbReference type="Pfam" id="PF07690">
    <property type="entry name" value="MFS_1"/>
    <property type="match status" value="1"/>
</dbReference>
<dbReference type="SUPFAM" id="SSF103473">
    <property type="entry name" value="MFS general substrate transporter"/>
    <property type="match status" value="1"/>
</dbReference>
<feature type="transmembrane region" description="Helical" evidence="8">
    <location>
        <begin position="379"/>
        <end position="401"/>
    </location>
</feature>
<dbReference type="Gene3D" id="1.20.1250.20">
    <property type="entry name" value="MFS general substrate transporter like domains"/>
    <property type="match status" value="2"/>
</dbReference>
<dbReference type="PANTHER" id="PTHR23506">
    <property type="entry name" value="GH10249P"/>
    <property type="match status" value="1"/>
</dbReference>
<evidence type="ECO:0000256" key="2">
    <source>
        <dbReference type="ARBA" id="ARBA00006829"/>
    </source>
</evidence>
<evidence type="ECO:0000256" key="4">
    <source>
        <dbReference type="ARBA" id="ARBA00022692"/>
    </source>
</evidence>
<protein>
    <recommendedName>
        <fullName evidence="9">Major facilitator superfamily (MFS) profile domain-containing protein</fullName>
    </recommendedName>
</protein>
<dbReference type="GO" id="GO:0022857">
    <property type="term" value="F:transmembrane transporter activity"/>
    <property type="evidence" value="ECO:0007669"/>
    <property type="project" value="InterPro"/>
</dbReference>
<evidence type="ECO:0000256" key="1">
    <source>
        <dbReference type="ARBA" id="ARBA00004141"/>
    </source>
</evidence>
<keyword evidence="7 8" id="KW-0472">Membrane</keyword>
<dbReference type="EMBL" id="CAXKWB010004030">
    <property type="protein sequence ID" value="CAL4071704.1"/>
    <property type="molecule type" value="Genomic_DNA"/>
</dbReference>
<evidence type="ECO:0000259" key="9">
    <source>
        <dbReference type="PROSITE" id="PS50850"/>
    </source>
</evidence>
<gene>
    <name evidence="10" type="ORF">MNOR_LOCUS8625</name>
</gene>
<dbReference type="GO" id="GO:0016020">
    <property type="term" value="C:membrane"/>
    <property type="evidence" value="ECO:0007669"/>
    <property type="project" value="UniProtKB-SubCell"/>
</dbReference>
<evidence type="ECO:0000313" key="10">
    <source>
        <dbReference type="EMBL" id="CAL4071704.1"/>
    </source>
</evidence>
<evidence type="ECO:0000256" key="6">
    <source>
        <dbReference type="ARBA" id="ARBA00022989"/>
    </source>
</evidence>
<evidence type="ECO:0000313" key="11">
    <source>
        <dbReference type="Proteomes" id="UP001497623"/>
    </source>
</evidence>
<dbReference type="Proteomes" id="UP001497623">
    <property type="component" value="Unassembled WGS sequence"/>
</dbReference>
<feature type="transmembrane region" description="Helical" evidence="8">
    <location>
        <begin position="12"/>
        <end position="33"/>
    </location>
</feature>
<comment type="subcellular location">
    <subcellularLocation>
        <location evidence="1">Membrane</location>
        <topology evidence="1">Multi-pass membrane protein</topology>
    </subcellularLocation>
</comment>
<evidence type="ECO:0000256" key="3">
    <source>
        <dbReference type="ARBA" id="ARBA00022448"/>
    </source>
</evidence>
<feature type="transmembrane region" description="Helical" evidence="8">
    <location>
        <begin position="45"/>
        <end position="69"/>
    </location>
</feature>
<dbReference type="AlphaFoldDB" id="A0AAV2Q9F8"/>
<feature type="domain" description="Major facilitator superfamily (MFS) profile" evidence="9">
    <location>
        <begin position="10"/>
        <end position="404"/>
    </location>
</feature>
<feature type="transmembrane region" description="Helical" evidence="8">
    <location>
        <begin position="168"/>
        <end position="192"/>
    </location>
</feature>
<proteinExistence type="inferred from homology"/>
<dbReference type="PRINTS" id="PR01035">
    <property type="entry name" value="TCRTETA"/>
</dbReference>
<dbReference type="PROSITE" id="PS50850">
    <property type="entry name" value="MFS"/>
    <property type="match status" value="1"/>
</dbReference>
<dbReference type="InterPro" id="IPR050930">
    <property type="entry name" value="MFS_Vesicular_Transporter"/>
</dbReference>
<dbReference type="InterPro" id="IPR036259">
    <property type="entry name" value="MFS_trans_sf"/>
</dbReference>
<dbReference type="InterPro" id="IPR011701">
    <property type="entry name" value="MFS"/>
</dbReference>
<feature type="transmembrane region" description="Helical" evidence="8">
    <location>
        <begin position="280"/>
        <end position="301"/>
    </location>
</feature>